<feature type="active site" evidence="15">
    <location>
        <position position="287"/>
    </location>
</feature>
<comment type="pathway">
    <text evidence="14">Cell wall biogenesis; peptidoglycan biosynthesis.</text>
</comment>
<dbReference type="Pfam" id="PF07478">
    <property type="entry name" value="Dala_Dala_lig_C"/>
    <property type="match status" value="1"/>
</dbReference>
<dbReference type="PROSITE" id="PS00843">
    <property type="entry name" value="DALA_DALA_LIGASE_1"/>
    <property type="match status" value="1"/>
</dbReference>
<feature type="binding site" evidence="16">
    <location>
        <position position="263"/>
    </location>
    <ligand>
        <name>Mg(2+)</name>
        <dbReference type="ChEBI" id="CHEBI:18420"/>
        <label>1</label>
    </ligand>
</feature>
<dbReference type="RefSeq" id="WP_151430991.1">
    <property type="nucleotide sequence ID" value="NZ_JANJZI010000007.1"/>
</dbReference>
<dbReference type="GO" id="GO:0005524">
    <property type="term" value="F:ATP binding"/>
    <property type="evidence" value="ECO:0007669"/>
    <property type="project" value="UniProtKB-UniRule"/>
</dbReference>
<dbReference type="UniPathway" id="UPA00219"/>
<comment type="cofactor">
    <cofactor evidence="1">
        <name>Mn(2+)</name>
        <dbReference type="ChEBI" id="CHEBI:29035"/>
    </cofactor>
</comment>
<organism evidence="19 20">
    <name type="scientific">Adlercreutzia muris</name>
    <dbReference type="NCBI Taxonomy" id="1796610"/>
    <lineage>
        <taxon>Bacteria</taxon>
        <taxon>Bacillati</taxon>
        <taxon>Actinomycetota</taxon>
        <taxon>Coriobacteriia</taxon>
        <taxon>Eggerthellales</taxon>
        <taxon>Eggerthellaceae</taxon>
        <taxon>Adlercreutzia</taxon>
    </lineage>
</organism>
<dbReference type="SUPFAM" id="SSF56059">
    <property type="entry name" value="Glutathione synthetase ATP-binding domain-like"/>
    <property type="match status" value="1"/>
</dbReference>
<dbReference type="InterPro" id="IPR011761">
    <property type="entry name" value="ATP-grasp"/>
</dbReference>
<dbReference type="PANTHER" id="PTHR23132">
    <property type="entry name" value="D-ALANINE--D-ALANINE LIGASE"/>
    <property type="match status" value="1"/>
</dbReference>
<evidence type="ECO:0000256" key="16">
    <source>
        <dbReference type="PIRSR" id="PIRSR039102-3"/>
    </source>
</evidence>
<evidence type="ECO:0000256" key="2">
    <source>
        <dbReference type="ARBA" id="ARBA00004496"/>
    </source>
</evidence>
<comment type="function">
    <text evidence="14">Cell wall formation.</text>
</comment>
<dbReference type="Gene3D" id="3.40.50.20">
    <property type="match status" value="1"/>
</dbReference>
<dbReference type="InterPro" id="IPR013815">
    <property type="entry name" value="ATP_grasp_subdomain_1"/>
</dbReference>
<dbReference type="GO" id="GO:0008716">
    <property type="term" value="F:D-alanine-D-alanine ligase activity"/>
    <property type="evidence" value="ECO:0007669"/>
    <property type="project" value="UniProtKB-UniRule"/>
</dbReference>
<comment type="subcellular location">
    <subcellularLocation>
        <location evidence="2 14">Cytoplasm</location>
    </subcellularLocation>
</comment>
<accession>A0A7C8BQL6</accession>
<evidence type="ECO:0000256" key="4">
    <source>
        <dbReference type="ARBA" id="ARBA00022490"/>
    </source>
</evidence>
<dbReference type="NCBIfam" id="TIGR01205">
    <property type="entry name" value="D_ala_D_alaTIGR"/>
    <property type="match status" value="1"/>
</dbReference>
<keyword evidence="8 17" id="KW-0067">ATP-binding</keyword>
<evidence type="ECO:0000313" key="19">
    <source>
        <dbReference type="EMBL" id="KAB1645862.1"/>
    </source>
</evidence>
<feature type="binding site" evidence="16">
    <location>
        <position position="276"/>
    </location>
    <ligand>
        <name>Mg(2+)</name>
        <dbReference type="ChEBI" id="CHEBI:18420"/>
        <label>1</label>
    </ligand>
</feature>
<evidence type="ECO:0000256" key="10">
    <source>
        <dbReference type="ARBA" id="ARBA00022960"/>
    </source>
</evidence>
<keyword evidence="5 14" id="KW-0436">Ligase</keyword>
<protein>
    <recommendedName>
        <fullName evidence="14">D-alanine--D-alanine ligase</fullName>
        <ecNumber evidence="14">6.3.2.4</ecNumber>
    </recommendedName>
    <alternativeName>
        <fullName evidence="14">D-Ala-D-Ala ligase</fullName>
    </alternativeName>
    <alternativeName>
        <fullName evidence="14">D-alanylalanine synthetase</fullName>
    </alternativeName>
</protein>
<dbReference type="GO" id="GO:0008360">
    <property type="term" value="P:regulation of cell shape"/>
    <property type="evidence" value="ECO:0007669"/>
    <property type="project" value="UniProtKB-KW"/>
</dbReference>
<evidence type="ECO:0000256" key="8">
    <source>
        <dbReference type="ARBA" id="ARBA00022840"/>
    </source>
</evidence>
<feature type="domain" description="ATP-grasp" evidence="18">
    <location>
        <begin position="109"/>
        <end position="309"/>
    </location>
</feature>
<evidence type="ECO:0000256" key="11">
    <source>
        <dbReference type="ARBA" id="ARBA00022984"/>
    </source>
</evidence>
<evidence type="ECO:0000256" key="9">
    <source>
        <dbReference type="ARBA" id="ARBA00022842"/>
    </source>
</evidence>
<evidence type="ECO:0000256" key="15">
    <source>
        <dbReference type="PIRSR" id="PIRSR039102-1"/>
    </source>
</evidence>
<proteinExistence type="inferred from homology"/>
<dbReference type="FunFam" id="3.30.470.20:FF:000008">
    <property type="entry name" value="D-alanine--D-alanine ligase"/>
    <property type="match status" value="1"/>
</dbReference>
<feature type="binding site" evidence="16">
    <location>
        <position position="276"/>
    </location>
    <ligand>
        <name>Mg(2+)</name>
        <dbReference type="ChEBI" id="CHEBI:18420"/>
        <label>2</label>
    </ligand>
</feature>
<dbReference type="Proteomes" id="UP000479639">
    <property type="component" value="Unassembled WGS sequence"/>
</dbReference>
<dbReference type="SUPFAM" id="SSF52440">
    <property type="entry name" value="PreATP-grasp domain"/>
    <property type="match status" value="1"/>
</dbReference>
<comment type="similarity">
    <text evidence="3 14">Belongs to the D-alanine--D-alanine ligase family.</text>
</comment>
<keyword evidence="10 14" id="KW-0133">Cell shape</keyword>
<keyword evidence="12 16" id="KW-0464">Manganese</keyword>
<comment type="catalytic activity">
    <reaction evidence="14">
        <text>2 D-alanine + ATP = D-alanyl-D-alanine + ADP + phosphate + H(+)</text>
        <dbReference type="Rhea" id="RHEA:11224"/>
        <dbReference type="ChEBI" id="CHEBI:15378"/>
        <dbReference type="ChEBI" id="CHEBI:30616"/>
        <dbReference type="ChEBI" id="CHEBI:43474"/>
        <dbReference type="ChEBI" id="CHEBI:57416"/>
        <dbReference type="ChEBI" id="CHEBI:57822"/>
        <dbReference type="ChEBI" id="CHEBI:456216"/>
        <dbReference type="EC" id="6.3.2.4"/>
    </reaction>
</comment>
<gene>
    <name evidence="14" type="primary">ddl</name>
    <name evidence="19" type="ORF">F8D48_07830</name>
</gene>
<dbReference type="InterPro" id="IPR011127">
    <property type="entry name" value="Dala_Dala_lig_N"/>
</dbReference>
<evidence type="ECO:0000256" key="1">
    <source>
        <dbReference type="ARBA" id="ARBA00001936"/>
    </source>
</evidence>
<dbReference type="EC" id="6.3.2.4" evidence="14"/>
<dbReference type="InterPro" id="IPR016185">
    <property type="entry name" value="PreATP-grasp_dom_sf"/>
</dbReference>
<sequence length="317" mass="33583">MAVTLDPATCRVALLAGGTSGEREISLASGKGAGEALRQAGFAVTELDPASKDDLKALIDGNFDVAFLCLHGKGGEDGQLQGFLEVIGLPYTGPGVWSSATAMNKAKSKVFYAREGIATAPFFSLERGCSYDVETIAQVMDGTCVVKPATEGSALGIYIVEGEESIREAIEEVFKIDSLVVVERFIKGTELTVAVLGNDEPYALPIIEIVPRGEFYDFDSKYAPGGSQHICPAPLDEALTQRVQAMAVAAHRALECTGVSRSDFILDEEGTPWILETNTIPGMTSTSLLPDAARAAGIEFPELCTRLIVSALEAATR</sequence>
<evidence type="ECO:0000256" key="3">
    <source>
        <dbReference type="ARBA" id="ARBA00010871"/>
    </source>
</evidence>
<dbReference type="GO" id="GO:0009252">
    <property type="term" value="P:peptidoglycan biosynthetic process"/>
    <property type="evidence" value="ECO:0007669"/>
    <property type="project" value="UniProtKB-UniRule"/>
</dbReference>
<keyword evidence="9 16" id="KW-0460">Magnesium</keyword>
<evidence type="ECO:0000256" key="17">
    <source>
        <dbReference type="PROSITE-ProRule" id="PRU00409"/>
    </source>
</evidence>
<keyword evidence="13 14" id="KW-0961">Cell wall biogenesis/degradation</keyword>
<evidence type="ECO:0000313" key="20">
    <source>
        <dbReference type="Proteomes" id="UP000479639"/>
    </source>
</evidence>
<dbReference type="HAMAP" id="MF_00047">
    <property type="entry name" value="Dala_Dala_lig"/>
    <property type="match status" value="1"/>
</dbReference>
<dbReference type="Pfam" id="PF01820">
    <property type="entry name" value="Dala_Dala_lig_N"/>
    <property type="match status" value="1"/>
</dbReference>
<reference evidence="19 20" key="1">
    <citation type="submission" date="2019-09" db="EMBL/GenBank/DDBJ databases">
        <title>Whole genome shotgun sequencing (WGS) of Ellagibacter isourolithinifaciens DSM 104140(T) and Adlercreutzia muris DSM 29508(T).</title>
        <authorList>
            <person name="Stoll D.A."/>
            <person name="Danylec N."/>
            <person name="Huch M."/>
        </authorList>
    </citation>
    <scope>NUCLEOTIDE SEQUENCE [LARGE SCALE GENOMIC DNA]</scope>
    <source>
        <strain evidence="19 20">DSM 29508</strain>
    </source>
</reference>
<dbReference type="Gene3D" id="3.30.470.20">
    <property type="entry name" value="ATP-grasp fold, B domain"/>
    <property type="match status" value="1"/>
</dbReference>
<keyword evidence="6 16" id="KW-0479">Metal-binding</keyword>
<dbReference type="AlphaFoldDB" id="A0A7C8BQL6"/>
<evidence type="ECO:0000256" key="14">
    <source>
        <dbReference type="HAMAP-Rule" id="MF_00047"/>
    </source>
</evidence>
<feature type="binding site" evidence="16">
    <location>
        <position position="278"/>
    </location>
    <ligand>
        <name>Mg(2+)</name>
        <dbReference type="ChEBI" id="CHEBI:18420"/>
        <label>2</label>
    </ligand>
</feature>
<dbReference type="GO" id="GO:0005737">
    <property type="term" value="C:cytoplasm"/>
    <property type="evidence" value="ECO:0007669"/>
    <property type="project" value="UniProtKB-SubCell"/>
</dbReference>
<evidence type="ECO:0000256" key="6">
    <source>
        <dbReference type="ARBA" id="ARBA00022723"/>
    </source>
</evidence>
<comment type="caution">
    <text evidence="19">The sequence shown here is derived from an EMBL/GenBank/DDBJ whole genome shotgun (WGS) entry which is preliminary data.</text>
</comment>
<dbReference type="NCBIfam" id="NF002378">
    <property type="entry name" value="PRK01372.1"/>
    <property type="match status" value="1"/>
</dbReference>
<dbReference type="GO" id="GO:0046872">
    <property type="term" value="F:metal ion binding"/>
    <property type="evidence" value="ECO:0007669"/>
    <property type="project" value="UniProtKB-KW"/>
</dbReference>
<dbReference type="PANTHER" id="PTHR23132:SF23">
    <property type="entry name" value="D-ALANINE--D-ALANINE LIGASE B"/>
    <property type="match status" value="1"/>
</dbReference>
<dbReference type="Gene3D" id="3.30.1490.20">
    <property type="entry name" value="ATP-grasp fold, A domain"/>
    <property type="match status" value="1"/>
</dbReference>
<dbReference type="InterPro" id="IPR000291">
    <property type="entry name" value="D-Ala_lig_Van_CS"/>
</dbReference>
<feature type="active site" evidence="15">
    <location>
        <position position="22"/>
    </location>
</feature>
<keyword evidence="11 14" id="KW-0573">Peptidoglycan synthesis</keyword>
<keyword evidence="7 17" id="KW-0547">Nucleotide-binding</keyword>
<keyword evidence="4 14" id="KW-0963">Cytoplasm</keyword>
<dbReference type="PROSITE" id="PS00844">
    <property type="entry name" value="DALA_DALA_LIGASE_2"/>
    <property type="match status" value="1"/>
</dbReference>
<evidence type="ECO:0000256" key="5">
    <source>
        <dbReference type="ARBA" id="ARBA00022598"/>
    </source>
</evidence>
<name>A0A7C8BQL6_9ACTN</name>
<keyword evidence="20" id="KW-1185">Reference proteome</keyword>
<evidence type="ECO:0000256" key="12">
    <source>
        <dbReference type="ARBA" id="ARBA00023211"/>
    </source>
</evidence>
<dbReference type="GO" id="GO:0071555">
    <property type="term" value="P:cell wall organization"/>
    <property type="evidence" value="ECO:0007669"/>
    <property type="project" value="UniProtKB-KW"/>
</dbReference>
<dbReference type="InterPro" id="IPR011095">
    <property type="entry name" value="Dala_Dala_lig_C"/>
</dbReference>
<dbReference type="InterPro" id="IPR005905">
    <property type="entry name" value="D_ala_D_ala"/>
</dbReference>
<evidence type="ECO:0000256" key="13">
    <source>
        <dbReference type="ARBA" id="ARBA00023316"/>
    </source>
</evidence>
<feature type="active site" evidence="15">
    <location>
        <position position="153"/>
    </location>
</feature>
<dbReference type="EMBL" id="WAJS01000022">
    <property type="protein sequence ID" value="KAB1645862.1"/>
    <property type="molecule type" value="Genomic_DNA"/>
</dbReference>
<dbReference type="PIRSF" id="PIRSF039102">
    <property type="entry name" value="Ddl/VanB"/>
    <property type="match status" value="1"/>
</dbReference>
<evidence type="ECO:0000259" key="18">
    <source>
        <dbReference type="PROSITE" id="PS50975"/>
    </source>
</evidence>
<evidence type="ECO:0000256" key="7">
    <source>
        <dbReference type="ARBA" id="ARBA00022741"/>
    </source>
</evidence>
<dbReference type="PROSITE" id="PS50975">
    <property type="entry name" value="ATP_GRASP"/>
    <property type="match status" value="1"/>
</dbReference>
<comment type="cofactor">
    <cofactor evidence="16">
        <name>Mg(2+)</name>
        <dbReference type="ChEBI" id="CHEBI:18420"/>
    </cofactor>
    <cofactor evidence="16">
        <name>Mn(2+)</name>
        <dbReference type="ChEBI" id="CHEBI:29035"/>
    </cofactor>
    <text evidence="16">Binds 2 magnesium or manganese ions per subunit.</text>
</comment>